<dbReference type="PANTHER" id="PTHR34193:SF1">
    <property type="entry name" value="EXPRESSED PROTEIN"/>
    <property type="match status" value="1"/>
</dbReference>
<keyword evidence="2" id="KW-0223">Dioxygenase</keyword>
<comment type="caution">
    <text evidence="2">The sequence shown here is derived from an EMBL/GenBank/DDBJ whole genome shotgun (WGS) entry which is preliminary data.</text>
</comment>
<name>A0A2R6Q133_ACTCC</name>
<feature type="region of interest" description="Disordered" evidence="1">
    <location>
        <begin position="222"/>
        <end position="252"/>
    </location>
</feature>
<dbReference type="OMA" id="CDANKNC"/>
<dbReference type="InParanoid" id="A0A2R6Q133"/>
<gene>
    <name evidence="2" type="ORF">CEY00_Acc24071</name>
</gene>
<evidence type="ECO:0000256" key="1">
    <source>
        <dbReference type="SAM" id="MobiDB-lite"/>
    </source>
</evidence>
<dbReference type="EMBL" id="NKQK01000021">
    <property type="protein sequence ID" value="PSS00104.1"/>
    <property type="molecule type" value="Genomic_DNA"/>
</dbReference>
<evidence type="ECO:0000313" key="3">
    <source>
        <dbReference type="Proteomes" id="UP000241394"/>
    </source>
</evidence>
<dbReference type="AlphaFoldDB" id="A0A2R6Q133"/>
<dbReference type="PANTHER" id="PTHR34193">
    <property type="entry name" value="OS11G0199801 PROTEIN"/>
    <property type="match status" value="1"/>
</dbReference>
<dbReference type="Gramene" id="PSS00104">
    <property type="protein sequence ID" value="PSS00104"/>
    <property type="gene ID" value="CEY00_Acc24071"/>
</dbReference>
<keyword evidence="3" id="KW-1185">Reference proteome</keyword>
<organism evidence="2 3">
    <name type="scientific">Actinidia chinensis var. chinensis</name>
    <name type="common">Chinese soft-hair kiwi</name>
    <dbReference type="NCBI Taxonomy" id="1590841"/>
    <lineage>
        <taxon>Eukaryota</taxon>
        <taxon>Viridiplantae</taxon>
        <taxon>Streptophyta</taxon>
        <taxon>Embryophyta</taxon>
        <taxon>Tracheophyta</taxon>
        <taxon>Spermatophyta</taxon>
        <taxon>Magnoliopsida</taxon>
        <taxon>eudicotyledons</taxon>
        <taxon>Gunneridae</taxon>
        <taxon>Pentapetalae</taxon>
        <taxon>asterids</taxon>
        <taxon>Ericales</taxon>
        <taxon>Actinidiaceae</taxon>
        <taxon>Actinidia</taxon>
    </lineage>
</organism>
<protein>
    <submittedName>
        <fullName evidence="2">Chlorohydroquinone/hydroquinone 1,2-dioxygenase</fullName>
    </submittedName>
</protein>
<dbReference type="FunCoup" id="A0A2R6Q133">
    <property type="interactions" value="487"/>
</dbReference>
<evidence type="ECO:0000313" key="2">
    <source>
        <dbReference type="EMBL" id="PSS00104.1"/>
    </source>
</evidence>
<reference evidence="3" key="2">
    <citation type="journal article" date="2018" name="BMC Genomics">
        <title>A manually annotated Actinidia chinensis var. chinensis (kiwifruit) genome highlights the challenges associated with draft genomes and gene prediction in plants.</title>
        <authorList>
            <person name="Pilkington S.M."/>
            <person name="Crowhurst R."/>
            <person name="Hilario E."/>
            <person name="Nardozza S."/>
            <person name="Fraser L."/>
            <person name="Peng Y."/>
            <person name="Gunaseelan K."/>
            <person name="Simpson R."/>
            <person name="Tahir J."/>
            <person name="Deroles S.C."/>
            <person name="Templeton K."/>
            <person name="Luo Z."/>
            <person name="Davy M."/>
            <person name="Cheng C."/>
            <person name="McNeilage M."/>
            <person name="Scaglione D."/>
            <person name="Liu Y."/>
            <person name="Zhang Q."/>
            <person name="Datson P."/>
            <person name="De Silva N."/>
            <person name="Gardiner S.E."/>
            <person name="Bassett H."/>
            <person name="Chagne D."/>
            <person name="McCallum J."/>
            <person name="Dzierzon H."/>
            <person name="Deng C."/>
            <person name="Wang Y.Y."/>
            <person name="Barron L."/>
            <person name="Manako K."/>
            <person name="Bowen J."/>
            <person name="Foster T.M."/>
            <person name="Erridge Z.A."/>
            <person name="Tiffin H."/>
            <person name="Waite C.N."/>
            <person name="Davies K.M."/>
            <person name="Grierson E.P."/>
            <person name="Laing W.A."/>
            <person name="Kirk R."/>
            <person name="Chen X."/>
            <person name="Wood M."/>
            <person name="Montefiori M."/>
            <person name="Brummell D.A."/>
            <person name="Schwinn K.E."/>
            <person name="Catanach A."/>
            <person name="Fullerton C."/>
            <person name="Li D."/>
            <person name="Meiyalaghan S."/>
            <person name="Nieuwenhuizen N."/>
            <person name="Read N."/>
            <person name="Prakash R."/>
            <person name="Hunter D."/>
            <person name="Zhang H."/>
            <person name="McKenzie M."/>
            <person name="Knabel M."/>
            <person name="Harris A."/>
            <person name="Allan A.C."/>
            <person name="Gleave A."/>
            <person name="Chen A."/>
            <person name="Janssen B.J."/>
            <person name="Plunkett B."/>
            <person name="Ampomah-Dwamena C."/>
            <person name="Voogd C."/>
            <person name="Leif D."/>
            <person name="Lafferty D."/>
            <person name="Souleyre E.J.F."/>
            <person name="Varkonyi-Gasic E."/>
            <person name="Gambi F."/>
            <person name="Hanley J."/>
            <person name="Yao J.L."/>
            <person name="Cheung J."/>
            <person name="David K.M."/>
            <person name="Warren B."/>
            <person name="Marsh K."/>
            <person name="Snowden K.C."/>
            <person name="Lin-Wang K."/>
            <person name="Brian L."/>
            <person name="Martinez-Sanchez M."/>
            <person name="Wang M."/>
            <person name="Ileperuma N."/>
            <person name="Macnee N."/>
            <person name="Campin R."/>
            <person name="McAtee P."/>
            <person name="Drummond R.S.M."/>
            <person name="Espley R.V."/>
            <person name="Ireland H.S."/>
            <person name="Wu R."/>
            <person name="Atkinson R.G."/>
            <person name="Karunairetnam S."/>
            <person name="Bulley S."/>
            <person name="Chunkath S."/>
            <person name="Hanley Z."/>
            <person name="Storey R."/>
            <person name="Thrimawithana A.H."/>
            <person name="Thomson S."/>
            <person name="David C."/>
            <person name="Testolin R."/>
            <person name="Huang H."/>
            <person name="Hellens R.P."/>
            <person name="Schaffer R.J."/>
        </authorList>
    </citation>
    <scope>NUCLEOTIDE SEQUENCE [LARGE SCALE GENOMIC DNA]</scope>
    <source>
        <strain evidence="3">cv. Red5</strain>
    </source>
</reference>
<proteinExistence type="predicted"/>
<sequence>MLDPRIEPSSNHIHSFNTTRNINDSYDGFGAMNFGVKPPKKPTIFENYQHWNGGGVQFRVENTDHEFDVCSPPLWKTSPGKTHENYGLLSPNSRTQAIVRGQWELMEMVKKMPDSCYELSLKDLVEQYPRAESQEECLVGEKILKQRVKVTKRQESMGGGRGIDNRGLFLNMVFPFSFGSGKKKKLSTNIWSRVSPKPEADSEKSSKAVDREWWKKRFSVLGESESGGESRNSSGSSGSSRSSIRSSSSCSTGCRSFFFFRQNKKGSN</sequence>
<reference evidence="2 3" key="1">
    <citation type="submission" date="2017-07" db="EMBL/GenBank/DDBJ databases">
        <title>An improved, manually edited Actinidia chinensis var. chinensis (kiwifruit) genome highlights the challenges associated with draft genomes and gene prediction in plants.</title>
        <authorList>
            <person name="Pilkington S."/>
            <person name="Crowhurst R."/>
            <person name="Hilario E."/>
            <person name="Nardozza S."/>
            <person name="Fraser L."/>
            <person name="Peng Y."/>
            <person name="Gunaseelan K."/>
            <person name="Simpson R."/>
            <person name="Tahir J."/>
            <person name="Deroles S."/>
            <person name="Templeton K."/>
            <person name="Luo Z."/>
            <person name="Davy M."/>
            <person name="Cheng C."/>
            <person name="Mcneilage M."/>
            <person name="Scaglione D."/>
            <person name="Liu Y."/>
            <person name="Zhang Q."/>
            <person name="Datson P."/>
            <person name="De Silva N."/>
            <person name="Gardiner S."/>
            <person name="Bassett H."/>
            <person name="Chagne D."/>
            <person name="Mccallum J."/>
            <person name="Dzierzon H."/>
            <person name="Deng C."/>
            <person name="Wang Y.-Y."/>
            <person name="Barron N."/>
            <person name="Manako K."/>
            <person name="Bowen J."/>
            <person name="Foster T."/>
            <person name="Erridge Z."/>
            <person name="Tiffin H."/>
            <person name="Waite C."/>
            <person name="Davies K."/>
            <person name="Grierson E."/>
            <person name="Laing W."/>
            <person name="Kirk R."/>
            <person name="Chen X."/>
            <person name="Wood M."/>
            <person name="Montefiori M."/>
            <person name="Brummell D."/>
            <person name="Schwinn K."/>
            <person name="Catanach A."/>
            <person name="Fullerton C."/>
            <person name="Li D."/>
            <person name="Meiyalaghan S."/>
            <person name="Nieuwenhuizen N."/>
            <person name="Read N."/>
            <person name="Prakash R."/>
            <person name="Hunter D."/>
            <person name="Zhang H."/>
            <person name="Mckenzie M."/>
            <person name="Knabel M."/>
            <person name="Harris A."/>
            <person name="Allan A."/>
            <person name="Chen A."/>
            <person name="Janssen B."/>
            <person name="Plunkett B."/>
            <person name="Dwamena C."/>
            <person name="Voogd C."/>
            <person name="Leif D."/>
            <person name="Lafferty D."/>
            <person name="Souleyre E."/>
            <person name="Varkonyi-Gasic E."/>
            <person name="Gambi F."/>
            <person name="Hanley J."/>
            <person name="Yao J.-L."/>
            <person name="Cheung J."/>
            <person name="David K."/>
            <person name="Warren B."/>
            <person name="Marsh K."/>
            <person name="Snowden K."/>
            <person name="Lin-Wang K."/>
            <person name="Brian L."/>
            <person name="Martinez-Sanchez M."/>
            <person name="Wang M."/>
            <person name="Ileperuma N."/>
            <person name="Macnee N."/>
            <person name="Campin R."/>
            <person name="Mcatee P."/>
            <person name="Drummond R."/>
            <person name="Espley R."/>
            <person name="Ireland H."/>
            <person name="Wu R."/>
            <person name="Atkinson R."/>
            <person name="Karunairetnam S."/>
            <person name="Bulley S."/>
            <person name="Chunkath S."/>
            <person name="Hanley Z."/>
            <person name="Storey R."/>
            <person name="Thrimawithana A."/>
            <person name="Thomson S."/>
            <person name="David C."/>
            <person name="Testolin R."/>
        </authorList>
    </citation>
    <scope>NUCLEOTIDE SEQUENCE [LARGE SCALE GENOMIC DNA]</scope>
    <source>
        <strain evidence="3">cv. Red5</strain>
        <tissue evidence="2">Young leaf</tissue>
    </source>
</reference>
<dbReference type="GO" id="GO:0051213">
    <property type="term" value="F:dioxygenase activity"/>
    <property type="evidence" value="ECO:0007669"/>
    <property type="project" value="UniProtKB-KW"/>
</dbReference>
<dbReference type="Proteomes" id="UP000241394">
    <property type="component" value="Chromosome LG21"/>
</dbReference>
<accession>A0A2R6Q133</accession>
<keyword evidence="2" id="KW-0560">Oxidoreductase</keyword>
<dbReference type="OrthoDB" id="776574at2759"/>
<dbReference type="STRING" id="1590841.A0A2R6Q133"/>